<dbReference type="EMBL" id="CABFNB010000166">
    <property type="protein sequence ID" value="VTZ66027.1"/>
    <property type="molecule type" value="Genomic_DNA"/>
</dbReference>
<proteinExistence type="predicted"/>
<accession>A0A508XCE0</accession>
<dbReference type="Proteomes" id="UP000507954">
    <property type="component" value="Unassembled WGS sequence"/>
</dbReference>
<organism evidence="1">
    <name type="scientific">Sinorhizobium medicae</name>
    <dbReference type="NCBI Taxonomy" id="110321"/>
    <lineage>
        <taxon>Bacteria</taxon>
        <taxon>Pseudomonadati</taxon>
        <taxon>Pseudomonadota</taxon>
        <taxon>Alphaproteobacteria</taxon>
        <taxon>Hyphomicrobiales</taxon>
        <taxon>Rhizobiaceae</taxon>
        <taxon>Sinorhizobium/Ensifer group</taxon>
        <taxon>Sinorhizobium</taxon>
    </lineage>
</organism>
<dbReference type="AlphaFoldDB" id="A0A508XCE0"/>
<protein>
    <submittedName>
        <fullName evidence="1">Uncharacterized protein</fullName>
    </submittedName>
</protein>
<reference evidence="1" key="1">
    <citation type="submission" date="2019-06" db="EMBL/GenBank/DDBJ databases">
        <authorList>
            <person name="Le Quere A."/>
            <person name="Colella S."/>
        </authorList>
    </citation>
    <scope>NUCLEOTIDE SEQUENCE</scope>
    <source>
        <strain evidence="1">EmedicaeMD41</strain>
    </source>
</reference>
<evidence type="ECO:0000313" key="1">
    <source>
        <dbReference type="EMBL" id="VTZ66027.1"/>
    </source>
</evidence>
<name>A0A508XCE0_9HYPH</name>
<sequence>MHESFSIGGRPLGAEEIAMMRSLVREYCSQRRCDRQGDVAEEAARYLVTLYQNGLSTEEELRRRLYEKRNGGGQLILVRPPTG</sequence>
<gene>
    <name evidence="1" type="ORF">EMEDMD4_940055</name>
</gene>